<dbReference type="InterPro" id="IPR016169">
    <property type="entry name" value="FAD-bd_PCMH_sub2"/>
</dbReference>
<keyword evidence="5" id="KW-0560">Oxidoreductase</keyword>
<evidence type="ECO:0000256" key="1">
    <source>
        <dbReference type="ARBA" id="ARBA00001974"/>
    </source>
</evidence>
<protein>
    <recommendedName>
        <fullName evidence="7">FAD-binding PCMH-type domain-containing protein</fullName>
    </recommendedName>
</protein>
<comment type="similarity">
    <text evidence="2">Belongs to the oxygen-dependent FAD-linked oxidoreductase family.</text>
</comment>
<proteinExistence type="inferred from homology"/>
<dbReference type="InterPro" id="IPR016166">
    <property type="entry name" value="FAD-bd_PCMH"/>
</dbReference>
<dbReference type="Pfam" id="PF01565">
    <property type="entry name" value="FAD_binding_4"/>
    <property type="match status" value="1"/>
</dbReference>
<evidence type="ECO:0000256" key="4">
    <source>
        <dbReference type="ARBA" id="ARBA00022827"/>
    </source>
</evidence>
<dbReference type="Proteomes" id="UP001610335">
    <property type="component" value="Unassembled WGS sequence"/>
</dbReference>
<name>A0ABR4HX07_9EURO</name>
<dbReference type="InterPro" id="IPR036318">
    <property type="entry name" value="FAD-bd_PCMH-like_sf"/>
</dbReference>
<organism evidence="8 9">
    <name type="scientific">Aspergillus cavernicola</name>
    <dbReference type="NCBI Taxonomy" id="176166"/>
    <lineage>
        <taxon>Eukaryota</taxon>
        <taxon>Fungi</taxon>
        <taxon>Dikarya</taxon>
        <taxon>Ascomycota</taxon>
        <taxon>Pezizomycotina</taxon>
        <taxon>Eurotiomycetes</taxon>
        <taxon>Eurotiomycetidae</taxon>
        <taxon>Eurotiales</taxon>
        <taxon>Aspergillaceae</taxon>
        <taxon>Aspergillus</taxon>
        <taxon>Aspergillus subgen. Nidulantes</taxon>
    </lineage>
</organism>
<comment type="cofactor">
    <cofactor evidence="1">
        <name>FAD</name>
        <dbReference type="ChEBI" id="CHEBI:57692"/>
    </cofactor>
</comment>
<keyword evidence="9" id="KW-1185">Reference proteome</keyword>
<dbReference type="PANTHER" id="PTHR42973:SF39">
    <property type="entry name" value="FAD-BINDING PCMH-TYPE DOMAIN-CONTAINING PROTEIN"/>
    <property type="match status" value="1"/>
</dbReference>
<dbReference type="InterPro" id="IPR016167">
    <property type="entry name" value="FAD-bd_PCMH_sub1"/>
</dbReference>
<keyword evidence="3" id="KW-0285">Flavoprotein</keyword>
<evidence type="ECO:0000256" key="2">
    <source>
        <dbReference type="ARBA" id="ARBA00005466"/>
    </source>
</evidence>
<gene>
    <name evidence="8" type="ORF">BDW59DRAFT_181601</name>
</gene>
<dbReference type="InterPro" id="IPR012951">
    <property type="entry name" value="BBE"/>
</dbReference>
<evidence type="ECO:0000313" key="9">
    <source>
        <dbReference type="Proteomes" id="UP001610335"/>
    </source>
</evidence>
<dbReference type="Gene3D" id="3.30.465.10">
    <property type="match status" value="1"/>
</dbReference>
<dbReference type="Pfam" id="PF08031">
    <property type="entry name" value="BBE"/>
    <property type="match status" value="1"/>
</dbReference>
<dbReference type="SUPFAM" id="SSF56176">
    <property type="entry name" value="FAD-binding/transporter-associated domain-like"/>
    <property type="match status" value="1"/>
</dbReference>
<feature type="domain" description="FAD-binding PCMH-type" evidence="7">
    <location>
        <begin position="34"/>
        <end position="221"/>
    </location>
</feature>
<feature type="region of interest" description="Disordered" evidence="6">
    <location>
        <begin position="515"/>
        <end position="546"/>
    </location>
</feature>
<dbReference type="PANTHER" id="PTHR42973">
    <property type="entry name" value="BINDING OXIDOREDUCTASE, PUTATIVE (AFU_ORTHOLOGUE AFUA_1G17690)-RELATED"/>
    <property type="match status" value="1"/>
</dbReference>
<comment type="caution">
    <text evidence="8">The sequence shown here is derived from an EMBL/GenBank/DDBJ whole genome shotgun (WGS) entry which is preliminary data.</text>
</comment>
<dbReference type="Gene3D" id="3.40.462.20">
    <property type="match status" value="1"/>
</dbReference>
<keyword evidence="4" id="KW-0274">FAD</keyword>
<accession>A0ABR4HX07</accession>
<sequence>MVEPVYNPPIAPIATYAPGDENYEISVATSNLLYRFTRPPWVVRPQTKDEVVKVVTEAQRQNRSIAIKNGGHSGAGFSTIENGILVDLVNMKNVTLDNDTKPATITMEGGAKWGHAYKKLVNGRHHGYVVNGGRCPTVGVSGFVLGGGLSPFGRSIGMGCDSVMELTIVVPGKEAGAKARAYTVKPDNTDQGEKDLFWALCGAGGGNFGIVTEVKMKVDNLVAQRVVAGRFTYQPRREDMSDFMDMMREFYTAKWTNNMTIDSSWLCDLTKTNSELEVRFIVYYNGNKSDFDQEIDEKLVIGEGVGRLLKRRSSEENSARFFHETLVSQWSEETKQSLPSSTRYSIYTSFVFDNGNQDQQIQKITAIIRNEMKAFRAQFTGEQGLMQVTFLHSGGRAAEKPIDSTAYPWRKGVYHTYIMLQWEDKWLTTEMRGFLTKFKRRLRPYSLNKEAVFINFADTELEVDKYEAAYYGSNVRKLKEVKRLWDPMNFFKWQQGILAGEAVAGAGIAGRDDDKDFDKSTLPPATAHLGDINPTSQEMAKEGGIT</sequence>
<evidence type="ECO:0000313" key="8">
    <source>
        <dbReference type="EMBL" id="KAL2819614.1"/>
    </source>
</evidence>
<dbReference type="Gene3D" id="3.30.43.10">
    <property type="entry name" value="Uridine Diphospho-n-acetylenolpyruvylglucosamine Reductase, domain 2"/>
    <property type="match status" value="1"/>
</dbReference>
<reference evidence="8 9" key="1">
    <citation type="submission" date="2024-07" db="EMBL/GenBank/DDBJ databases">
        <title>Section-level genome sequencing and comparative genomics of Aspergillus sections Usti and Cavernicolus.</title>
        <authorList>
            <consortium name="Lawrence Berkeley National Laboratory"/>
            <person name="Nybo J.L."/>
            <person name="Vesth T.C."/>
            <person name="Theobald S."/>
            <person name="Frisvad J.C."/>
            <person name="Larsen T.O."/>
            <person name="Kjaerboelling I."/>
            <person name="Rothschild-Mancinelli K."/>
            <person name="Lyhne E.K."/>
            <person name="Kogle M.E."/>
            <person name="Barry K."/>
            <person name="Clum A."/>
            <person name="Na H."/>
            <person name="Ledsgaard L."/>
            <person name="Lin J."/>
            <person name="Lipzen A."/>
            <person name="Kuo A."/>
            <person name="Riley R."/>
            <person name="Mondo S."/>
            <person name="LaButti K."/>
            <person name="Haridas S."/>
            <person name="Pangalinan J."/>
            <person name="Salamov A.A."/>
            <person name="Simmons B.A."/>
            <person name="Magnuson J.K."/>
            <person name="Chen J."/>
            <person name="Drula E."/>
            <person name="Henrissat B."/>
            <person name="Wiebenga A."/>
            <person name="Lubbers R.J."/>
            <person name="Gomes A.C."/>
            <person name="Makela M.R."/>
            <person name="Stajich J."/>
            <person name="Grigoriev I.V."/>
            <person name="Mortensen U.H."/>
            <person name="De vries R.P."/>
            <person name="Baker S.E."/>
            <person name="Andersen M.R."/>
        </authorList>
    </citation>
    <scope>NUCLEOTIDE SEQUENCE [LARGE SCALE GENOMIC DNA]</scope>
    <source>
        <strain evidence="8 9">CBS 600.67</strain>
    </source>
</reference>
<evidence type="ECO:0000256" key="6">
    <source>
        <dbReference type="SAM" id="MobiDB-lite"/>
    </source>
</evidence>
<evidence type="ECO:0000259" key="7">
    <source>
        <dbReference type="PROSITE" id="PS51387"/>
    </source>
</evidence>
<dbReference type="EMBL" id="JBFXLS010000075">
    <property type="protein sequence ID" value="KAL2819614.1"/>
    <property type="molecule type" value="Genomic_DNA"/>
</dbReference>
<dbReference type="PROSITE" id="PS51387">
    <property type="entry name" value="FAD_PCMH"/>
    <property type="match status" value="1"/>
</dbReference>
<dbReference type="InterPro" id="IPR050416">
    <property type="entry name" value="FAD-linked_Oxidoreductase"/>
</dbReference>
<evidence type="ECO:0000256" key="3">
    <source>
        <dbReference type="ARBA" id="ARBA00022630"/>
    </source>
</evidence>
<dbReference type="InterPro" id="IPR006094">
    <property type="entry name" value="Oxid_FAD_bind_N"/>
</dbReference>
<evidence type="ECO:0000256" key="5">
    <source>
        <dbReference type="ARBA" id="ARBA00023002"/>
    </source>
</evidence>